<dbReference type="InterPro" id="IPR050714">
    <property type="entry name" value="Cobalamin_biosynth_MTase"/>
</dbReference>
<sequence>MAHTLRIIGIGPGNPDYVVPIGLKRIAEAKVLVGSERALQDFARDGQQCYPVTGKLSELALWIEQQLTHDDVVVLVSGDTGYYSLLPYLKKKFPTYPLEVIPGISSMTFAFARLGEVWQNADLMSFHGRIPPADKLRYEEGRTLGFLTDKEHNPAAIARILMDEHGWPKETTAAACERLSYEDERIERATLGDIAELPGFYHSVLVVMG</sequence>
<evidence type="ECO:0000313" key="8">
    <source>
        <dbReference type="Proteomes" id="UP000707138"/>
    </source>
</evidence>
<name>A0ABS2GHZ9_9FIRM</name>
<feature type="domain" description="Tetrapyrrole methylase" evidence="6">
    <location>
        <begin position="5"/>
        <end position="194"/>
    </location>
</feature>
<comment type="caution">
    <text evidence="7">The sequence shown here is derived from an EMBL/GenBank/DDBJ whole genome shotgun (WGS) entry which is preliminary data.</text>
</comment>
<dbReference type="RefSeq" id="WP_028255337.1">
    <property type="nucleotide sequence ID" value="NZ_DAWDCS010000064.1"/>
</dbReference>
<comment type="pathway">
    <text evidence="1">Cofactor biosynthesis; adenosylcobalamin biosynthesis.</text>
</comment>
<dbReference type="InterPro" id="IPR014777">
    <property type="entry name" value="4pyrrole_Mease_sub1"/>
</dbReference>
<dbReference type="CDD" id="cd11644">
    <property type="entry name" value="Precorrin-6Y-MT"/>
    <property type="match status" value="1"/>
</dbReference>
<keyword evidence="4" id="KW-0808">Transferase</keyword>
<dbReference type="EMBL" id="JACJLA010000011">
    <property type="protein sequence ID" value="MBM6913038.1"/>
    <property type="molecule type" value="Genomic_DNA"/>
</dbReference>
<dbReference type="Proteomes" id="UP000707138">
    <property type="component" value="Unassembled WGS sequence"/>
</dbReference>
<dbReference type="PANTHER" id="PTHR43182">
    <property type="entry name" value="COBALT-PRECORRIN-6B C(15)-METHYLTRANSFERASE (DECARBOXYLATING)"/>
    <property type="match status" value="1"/>
</dbReference>
<accession>A0ABS2GHZ9</accession>
<evidence type="ECO:0000256" key="3">
    <source>
        <dbReference type="ARBA" id="ARBA00022603"/>
    </source>
</evidence>
<dbReference type="InterPro" id="IPR012818">
    <property type="entry name" value="CbiE"/>
</dbReference>
<reference evidence="7 8" key="1">
    <citation type="journal article" date="2021" name="Sci. Rep.">
        <title>The distribution of antibiotic resistance genes in chicken gut microbiota commensals.</title>
        <authorList>
            <person name="Juricova H."/>
            <person name="Matiasovicova J."/>
            <person name="Kubasova T."/>
            <person name="Cejkova D."/>
            <person name="Rychlik I."/>
        </authorList>
    </citation>
    <scope>NUCLEOTIDE SEQUENCE [LARGE SCALE GENOMIC DNA]</scope>
    <source>
        <strain evidence="7 8">An537</strain>
    </source>
</reference>
<dbReference type="InterPro" id="IPR000878">
    <property type="entry name" value="4pyrrol_Mease"/>
</dbReference>
<dbReference type="Gene3D" id="3.30.950.10">
    <property type="entry name" value="Methyltransferase, Cobalt-precorrin-4 Transmethylase, Domain 2"/>
    <property type="match status" value="1"/>
</dbReference>
<dbReference type="InterPro" id="IPR035996">
    <property type="entry name" value="4pyrrol_Methylase_sf"/>
</dbReference>
<evidence type="ECO:0000256" key="4">
    <source>
        <dbReference type="ARBA" id="ARBA00022679"/>
    </source>
</evidence>
<keyword evidence="2" id="KW-0169">Cobalamin biosynthesis</keyword>
<dbReference type="NCBIfam" id="TIGR02467">
    <property type="entry name" value="CbiE"/>
    <property type="match status" value="1"/>
</dbReference>
<dbReference type="InterPro" id="IPR014776">
    <property type="entry name" value="4pyrrole_Mease_sub2"/>
</dbReference>
<keyword evidence="3" id="KW-0489">Methyltransferase</keyword>
<organism evidence="7 8">
    <name type="scientific">Veillonella magna</name>
    <dbReference type="NCBI Taxonomy" id="464322"/>
    <lineage>
        <taxon>Bacteria</taxon>
        <taxon>Bacillati</taxon>
        <taxon>Bacillota</taxon>
        <taxon>Negativicutes</taxon>
        <taxon>Veillonellales</taxon>
        <taxon>Veillonellaceae</taxon>
        <taxon>Veillonella</taxon>
    </lineage>
</organism>
<evidence type="ECO:0000256" key="1">
    <source>
        <dbReference type="ARBA" id="ARBA00004953"/>
    </source>
</evidence>
<dbReference type="Pfam" id="PF00590">
    <property type="entry name" value="TP_methylase"/>
    <property type="match status" value="1"/>
</dbReference>
<keyword evidence="5" id="KW-0949">S-adenosyl-L-methionine</keyword>
<evidence type="ECO:0000256" key="5">
    <source>
        <dbReference type="ARBA" id="ARBA00022691"/>
    </source>
</evidence>
<evidence type="ECO:0000313" key="7">
    <source>
        <dbReference type="EMBL" id="MBM6913038.1"/>
    </source>
</evidence>
<protein>
    <submittedName>
        <fullName evidence="7">Precorrin-6y C5,15-methyltransferase (Decarboxylating) subunit CbiE</fullName>
    </submittedName>
</protein>
<proteinExistence type="predicted"/>
<evidence type="ECO:0000256" key="2">
    <source>
        <dbReference type="ARBA" id="ARBA00022573"/>
    </source>
</evidence>
<dbReference type="SUPFAM" id="SSF53790">
    <property type="entry name" value="Tetrapyrrole methylase"/>
    <property type="match status" value="1"/>
</dbReference>
<gene>
    <name evidence="7" type="primary">cbiE</name>
    <name evidence="7" type="ORF">H6A01_06860</name>
</gene>
<evidence type="ECO:0000259" key="6">
    <source>
        <dbReference type="Pfam" id="PF00590"/>
    </source>
</evidence>
<dbReference type="PANTHER" id="PTHR43182:SF1">
    <property type="entry name" value="COBALT-PRECORRIN-7 C(5)-METHYLTRANSFERASE"/>
    <property type="match status" value="1"/>
</dbReference>
<dbReference type="Gene3D" id="3.40.1010.10">
    <property type="entry name" value="Cobalt-precorrin-4 Transmethylase, Domain 1"/>
    <property type="match status" value="1"/>
</dbReference>
<keyword evidence="8" id="KW-1185">Reference proteome</keyword>